<dbReference type="InterPro" id="IPR011519">
    <property type="entry name" value="UnbV_ASPIC"/>
</dbReference>
<dbReference type="PANTHER" id="PTHR46580:SF4">
    <property type="entry name" value="ATP_GTP-BINDING PROTEIN"/>
    <property type="match status" value="1"/>
</dbReference>
<dbReference type="EMBL" id="UOFR01000034">
    <property type="protein sequence ID" value="VAW95905.1"/>
    <property type="molecule type" value="Genomic_DNA"/>
</dbReference>
<dbReference type="AlphaFoldDB" id="A0A3B0ZQR9"/>
<gene>
    <name evidence="3" type="ORF">MNBD_GAMMA21-1577</name>
</gene>
<keyword evidence="1" id="KW-0732">Signal</keyword>
<reference evidence="3" key="1">
    <citation type="submission" date="2018-06" db="EMBL/GenBank/DDBJ databases">
        <authorList>
            <person name="Zhirakovskaya E."/>
        </authorList>
    </citation>
    <scope>NUCLEOTIDE SEQUENCE</scope>
</reference>
<dbReference type="Pfam" id="PF07593">
    <property type="entry name" value="UnbV_ASPIC"/>
    <property type="match status" value="1"/>
</dbReference>
<dbReference type="Gene3D" id="2.130.10.130">
    <property type="entry name" value="Integrin alpha, N-terminal"/>
    <property type="match status" value="1"/>
</dbReference>
<evidence type="ECO:0000313" key="3">
    <source>
        <dbReference type="EMBL" id="VAW95905.1"/>
    </source>
</evidence>
<dbReference type="InterPro" id="IPR013517">
    <property type="entry name" value="FG-GAP"/>
</dbReference>
<proteinExistence type="predicted"/>
<name>A0A3B0ZQR9_9ZZZZ</name>
<dbReference type="PANTHER" id="PTHR46580">
    <property type="entry name" value="SENSOR KINASE-RELATED"/>
    <property type="match status" value="1"/>
</dbReference>
<dbReference type="InterPro" id="IPR028994">
    <property type="entry name" value="Integrin_alpha_N"/>
</dbReference>
<dbReference type="Pfam" id="PF13517">
    <property type="entry name" value="FG-GAP_3"/>
    <property type="match status" value="2"/>
</dbReference>
<organism evidence="3">
    <name type="scientific">hydrothermal vent metagenome</name>
    <dbReference type="NCBI Taxonomy" id="652676"/>
    <lineage>
        <taxon>unclassified sequences</taxon>
        <taxon>metagenomes</taxon>
        <taxon>ecological metagenomes</taxon>
    </lineage>
</organism>
<dbReference type="SUPFAM" id="SSF69318">
    <property type="entry name" value="Integrin alpha N-terminal domain"/>
    <property type="match status" value="1"/>
</dbReference>
<feature type="domain" description="ASPIC/UnbV" evidence="2">
    <location>
        <begin position="572"/>
        <end position="638"/>
    </location>
</feature>
<accession>A0A3B0ZQR9</accession>
<evidence type="ECO:0000256" key="1">
    <source>
        <dbReference type="ARBA" id="ARBA00022729"/>
    </source>
</evidence>
<protein>
    <recommendedName>
        <fullName evidence="2">ASPIC/UnbV domain-containing protein</fullName>
    </recommendedName>
</protein>
<sequence>MYYSTSLRRIIFLSPQRLITAFTLFLTSFLPNVSLAVEFTDIAPGTNLESYQRTESVRNAIFDNLKQPGVVQTFEVLAFVPPAPRGTPGTALIDYDNDGDQDIYVTNGPGTPNSLFSNQLKETGKLSFIEVAIAVGVDVTDQDSNGVCYGDIDNDGDPDILVLSTGTSSRLLENNADGTFSDISVSSGLTQIRLSATSCSFGDVNGDGLLDVVIGNTWEPWDHRLPLMSPDFDFLIQHNTLLQNQGHNEFVDVSVASGINTFPAVTNALTLADFDMDGDIDFLSADDQGARAPAIYGGRDVGVIRLYKNDGTGHFTDVTEVAGTNIVGGWMAMEIGDLDGDGDLDFFSSNAGDYTVAAMAPQLGFISEIGDWSSIWFLNDGAGNFTKASAGALVATPFGWGSVISDYDNDADSDIIYHGGGDFGFFVDASNPGAVLNNDGAANFSLDSAALANTTNHSRRNILGLAAGDLNDDGFIDLVTVSNQNWPAAYPLVPMLPFPLGGPFDSTAFLWPTFMPVDPTNPAAGFVWSGLNPDNGSLAVEINSADNGNGWIKLSLIGTVGILPKSAVNRDGIGAVITVKTKQGLVTARPILGGSSFASQHSLEQVFGLGESKTATVDILWPGGVLNKLYGVKNGSRITFPEIPCSYDSNLPARKYIHCVKHSLKKLVHKKIIDKHAAKHLLFSAKRAYYENNQHRRPHHARKE</sequence>
<evidence type="ECO:0000259" key="2">
    <source>
        <dbReference type="Pfam" id="PF07593"/>
    </source>
</evidence>